<dbReference type="Pfam" id="PF01520">
    <property type="entry name" value="Amidase_3"/>
    <property type="match status" value="1"/>
</dbReference>
<dbReference type="GO" id="GO:0008745">
    <property type="term" value="F:N-acetylmuramoyl-L-alanine amidase activity"/>
    <property type="evidence" value="ECO:0007669"/>
    <property type="project" value="UniProtKB-EC"/>
</dbReference>
<dbReference type="EMBL" id="CP012333">
    <property type="protein sequence ID" value="AKV00010.1"/>
    <property type="molecule type" value="Genomic_DNA"/>
</dbReference>
<dbReference type="PANTHER" id="PTHR30404">
    <property type="entry name" value="N-ACETYLMURAMOYL-L-ALANINE AMIDASE"/>
    <property type="match status" value="1"/>
</dbReference>
<dbReference type="SMART" id="SM00646">
    <property type="entry name" value="Ami_3"/>
    <property type="match status" value="1"/>
</dbReference>
<dbReference type="AlphaFoldDB" id="A0A0K1Q3P3"/>
<gene>
    <name evidence="5" type="ORF">AKJ09_06673</name>
</gene>
<keyword evidence="3" id="KW-0378">Hydrolase</keyword>
<dbReference type="InterPro" id="IPR050695">
    <property type="entry name" value="N-acetylmuramoyl_amidase_3"/>
</dbReference>
<dbReference type="STRING" id="1391654.AKJ09_06673"/>
<dbReference type="Gene3D" id="3.40.630.40">
    <property type="entry name" value="Zn-dependent exopeptidases"/>
    <property type="match status" value="1"/>
</dbReference>
<evidence type="ECO:0000259" key="4">
    <source>
        <dbReference type="SMART" id="SM00646"/>
    </source>
</evidence>
<dbReference type="EC" id="3.5.1.28" evidence="2"/>
<dbReference type="GO" id="GO:0009253">
    <property type="term" value="P:peptidoglycan catabolic process"/>
    <property type="evidence" value="ECO:0007669"/>
    <property type="project" value="InterPro"/>
</dbReference>
<sequence>MSSVILGGSLGLLVTACSGGKAKPAASLDAGTGDDASRAKAMLAHDQMLPSRPEVIALAQSVEGLALKEGAGARAVELHALAASLEERIWRVEHREQDAKEAVDLYRAASRDLLLRGACDAAVKGALLAGDLAKDAQTTYAELYRVQRRSSSSADAGAPTTPQAGGPCGTIVSEPLARVAAFRPPPQVLDAIDQGLAGEGAIAIALSDAGAPRPVVVPRITRVEQWNGPEAARVVVHLDRPAHFRVGDVASEKNRGARTYVELDGVELGAAARETPLAGIVSRIVAEGSSTGSRIALDLNGPAYRRVFHLLEPYRVVIDIARQPPGSKRGSSRAVSRVVLDPGHGGNDPGASGPTGLKEKDVTLAIAQKIAPMLARLGIDVSFTREDDRYVTLEERTARANAAGADLFVSIHCNAAEKAGRRGVETYVLDTTTSDMAGRVAARENATSQAASNEVARLLASMRLADQSTRSTRLAELLQRAGVASLQPIYPDVVDGGVHRAGFYVLVGARMPAVLFETSYISNTAEEQRLGSAEYQQRLADGVVNAIKAYREGR</sequence>
<evidence type="ECO:0000256" key="2">
    <source>
        <dbReference type="ARBA" id="ARBA00011901"/>
    </source>
</evidence>
<dbReference type="KEGG" id="llu:AKJ09_06673"/>
<proteinExistence type="predicted"/>
<dbReference type="FunFam" id="3.40.630.40:FF:000005">
    <property type="entry name" value="N-acetylmuramoyl-L-alanine amidase (AmiA)"/>
    <property type="match status" value="1"/>
</dbReference>
<dbReference type="Gene3D" id="2.60.40.3500">
    <property type="match status" value="1"/>
</dbReference>
<name>A0A0K1Q3P3_9BACT</name>
<dbReference type="CDD" id="cd02696">
    <property type="entry name" value="MurNAc-LAA"/>
    <property type="match status" value="1"/>
</dbReference>
<feature type="domain" description="MurNAc-LAA" evidence="4">
    <location>
        <begin position="397"/>
        <end position="548"/>
    </location>
</feature>
<evidence type="ECO:0000256" key="1">
    <source>
        <dbReference type="ARBA" id="ARBA00001561"/>
    </source>
</evidence>
<dbReference type="PANTHER" id="PTHR30404:SF0">
    <property type="entry name" value="N-ACETYLMURAMOYL-L-ALANINE AMIDASE AMIC"/>
    <property type="match status" value="1"/>
</dbReference>
<reference evidence="5 6" key="1">
    <citation type="submission" date="2015-08" db="EMBL/GenBank/DDBJ databases">
        <authorList>
            <person name="Babu N.S."/>
            <person name="Beckwith C.J."/>
            <person name="Beseler K.G."/>
            <person name="Brison A."/>
            <person name="Carone J.V."/>
            <person name="Caskin T.P."/>
            <person name="Diamond M."/>
            <person name="Durham M.E."/>
            <person name="Foxe J.M."/>
            <person name="Go M."/>
            <person name="Henderson B.A."/>
            <person name="Jones I.B."/>
            <person name="McGettigan J.A."/>
            <person name="Micheletti S.J."/>
            <person name="Nasrallah M.E."/>
            <person name="Ortiz D."/>
            <person name="Piller C.R."/>
            <person name="Privatt S.R."/>
            <person name="Schneider S.L."/>
            <person name="Sharp S."/>
            <person name="Smith T.C."/>
            <person name="Stanton J.D."/>
            <person name="Ullery H.E."/>
            <person name="Wilson R.J."/>
            <person name="Serrano M.G."/>
            <person name="Buck G."/>
            <person name="Lee V."/>
            <person name="Wang Y."/>
            <person name="Carvalho R."/>
            <person name="Voegtly L."/>
            <person name="Shi R."/>
            <person name="Duckworth R."/>
            <person name="Johnson A."/>
            <person name="Loviza R."/>
            <person name="Walstead R."/>
            <person name="Shah Z."/>
            <person name="Kiflezghi M."/>
            <person name="Wade K."/>
            <person name="Ball S.L."/>
            <person name="Bradley K.W."/>
            <person name="Asai D.J."/>
            <person name="Bowman C.A."/>
            <person name="Russell D.A."/>
            <person name="Pope W.H."/>
            <person name="Jacobs-Sera D."/>
            <person name="Hendrix R.W."/>
            <person name="Hatfull G.F."/>
        </authorList>
    </citation>
    <scope>NUCLEOTIDE SEQUENCE [LARGE SCALE GENOMIC DNA]</scope>
    <source>
        <strain evidence="5 6">DSM 27648</strain>
    </source>
</reference>
<evidence type="ECO:0000313" key="5">
    <source>
        <dbReference type="EMBL" id="AKV00010.1"/>
    </source>
</evidence>
<dbReference type="SUPFAM" id="SSF53187">
    <property type="entry name" value="Zn-dependent exopeptidases"/>
    <property type="match status" value="1"/>
</dbReference>
<dbReference type="InterPro" id="IPR002508">
    <property type="entry name" value="MurNAc-LAA_cat"/>
</dbReference>
<dbReference type="PATRIC" id="fig|1391654.3.peg.6767"/>
<protein>
    <recommendedName>
        <fullName evidence="2">N-acetylmuramoyl-L-alanine amidase</fullName>
        <ecNumber evidence="2">3.5.1.28</ecNumber>
    </recommendedName>
</protein>
<evidence type="ECO:0000313" key="6">
    <source>
        <dbReference type="Proteomes" id="UP000064967"/>
    </source>
</evidence>
<dbReference type="GO" id="GO:0030288">
    <property type="term" value="C:outer membrane-bounded periplasmic space"/>
    <property type="evidence" value="ECO:0007669"/>
    <property type="project" value="TreeGrafter"/>
</dbReference>
<accession>A0A0K1Q3P3</accession>
<comment type="catalytic activity">
    <reaction evidence="1">
        <text>Hydrolyzes the link between N-acetylmuramoyl residues and L-amino acid residues in certain cell-wall glycopeptides.</text>
        <dbReference type="EC" id="3.5.1.28"/>
    </reaction>
</comment>
<dbReference type="Proteomes" id="UP000064967">
    <property type="component" value="Chromosome"/>
</dbReference>
<organism evidence="5 6">
    <name type="scientific">Labilithrix luteola</name>
    <dbReference type="NCBI Taxonomy" id="1391654"/>
    <lineage>
        <taxon>Bacteria</taxon>
        <taxon>Pseudomonadati</taxon>
        <taxon>Myxococcota</taxon>
        <taxon>Polyangia</taxon>
        <taxon>Polyangiales</taxon>
        <taxon>Labilitrichaceae</taxon>
        <taxon>Labilithrix</taxon>
    </lineage>
</organism>
<evidence type="ECO:0000256" key="3">
    <source>
        <dbReference type="ARBA" id="ARBA00022801"/>
    </source>
</evidence>
<keyword evidence="6" id="KW-1185">Reference proteome</keyword>